<dbReference type="NCBIfam" id="TIGR04131">
    <property type="entry name" value="Bac_Flav_CTERM"/>
    <property type="match status" value="1"/>
</dbReference>
<organism evidence="2 3">
    <name type="scientific">Hufsiella ginkgonis</name>
    <dbReference type="NCBI Taxonomy" id="2695274"/>
    <lineage>
        <taxon>Bacteria</taxon>
        <taxon>Pseudomonadati</taxon>
        <taxon>Bacteroidota</taxon>
        <taxon>Sphingobacteriia</taxon>
        <taxon>Sphingobacteriales</taxon>
        <taxon>Sphingobacteriaceae</taxon>
        <taxon>Hufsiella</taxon>
    </lineage>
</organism>
<evidence type="ECO:0000313" key="3">
    <source>
        <dbReference type="Proteomes" id="UP000451233"/>
    </source>
</evidence>
<gene>
    <name evidence="2" type="ORF">GS398_02975</name>
</gene>
<proteinExistence type="predicted"/>
<comment type="caution">
    <text evidence="2">The sequence shown here is derived from an EMBL/GenBank/DDBJ whole genome shotgun (WGS) entry which is preliminary data.</text>
</comment>
<evidence type="ECO:0000259" key="1">
    <source>
        <dbReference type="Pfam" id="PF01345"/>
    </source>
</evidence>
<dbReference type="InterPro" id="IPR047589">
    <property type="entry name" value="DUF11_rpt"/>
</dbReference>
<dbReference type="InterPro" id="IPR026341">
    <property type="entry name" value="T9SS_type_B"/>
</dbReference>
<dbReference type="AlphaFoldDB" id="A0A7K1XTX5"/>
<accession>A0A7K1XTX5</accession>
<dbReference type="Gene3D" id="2.60.40.10">
    <property type="entry name" value="Immunoglobulins"/>
    <property type="match status" value="1"/>
</dbReference>
<evidence type="ECO:0000313" key="2">
    <source>
        <dbReference type="EMBL" id="MXV14247.1"/>
    </source>
</evidence>
<feature type="domain" description="DUF11" evidence="1">
    <location>
        <begin position="506"/>
        <end position="618"/>
    </location>
</feature>
<reference evidence="2 3" key="1">
    <citation type="submission" date="2019-11" db="EMBL/GenBank/DDBJ databases">
        <title>Pedobacter sp. HMF7056 Genome sequencing and assembly.</title>
        <authorList>
            <person name="Kang H."/>
            <person name="Kim H."/>
            <person name="Joh K."/>
        </authorList>
    </citation>
    <scope>NUCLEOTIDE SEQUENCE [LARGE SCALE GENOMIC DNA]</scope>
    <source>
        <strain evidence="2 3">HMF7056</strain>
    </source>
</reference>
<name>A0A7K1XTX5_9SPHI</name>
<dbReference type="Pfam" id="PF13585">
    <property type="entry name" value="CHU_C"/>
    <property type="match status" value="1"/>
</dbReference>
<dbReference type="Proteomes" id="UP000451233">
    <property type="component" value="Unassembled WGS sequence"/>
</dbReference>
<protein>
    <submittedName>
        <fullName evidence="2">T9SS type B sorting domain-containing protein</fullName>
    </submittedName>
</protein>
<dbReference type="NCBIfam" id="TIGR01451">
    <property type="entry name" value="B_ant_repeat"/>
    <property type="match status" value="1"/>
</dbReference>
<dbReference type="InterPro" id="IPR001434">
    <property type="entry name" value="OmcB-like_DUF11"/>
</dbReference>
<sequence>MEKRLRLLLILVLAVADVFAEGSKELTASGGYRAFLYSGPAVNLSYPFPSLGTVKVYVKPGEIICAGSSAQGIGSGTINFRAPDGAAYTSGGGATTGRIANRSQEVAGPLPAAGGYTPYTLTVLAGQEGVWEIDFTSPTNVSGSNPVPILGSANWTQLTNQYVAAFDVSVRNAAGAFVPGRVYMNVFTGILGTYDVGFNAIFRILTRDGYQYTLDNNGQAGNGFSFFANNKGFRTPGGAASYKSVDNLALPNIQDPRALDTQSDITHKIFFNTPAADLPSSAKTPGGTTWLLTTPITPQTTNLTFKGGEGTPGKGGTSPIGGYIGFDANQNGTYVISIDLNNNGSFTDAIDRKLTGNSVAGNNQVPWDGLDGLGNKVAATGTSAVTAMISVVLFGGEVHFPFFDVERNINGLKLTRINGAGAPDNTLYWNDSPITVVGTPSNPLVNLTGLDSQLNGHKWGTAGAGATEFGDENGLDTWGYISSAPANLLVTGGLREADLEVASLDMSQDCTGKLVTYTATVKNNGPDEVTGATFSFTFPAGITGVAVTSAAISGTSSVNGPATGSGRYTTTVNLDNGATRSFTLTGVVPSAPAGSMISVSAGLLRTADVTDPDATNPDDAVPSDILAECNAAPSGAGCNNLKTVATAFLPTLDAGPDRTVARNTMVTMAASGTGTWTQSGASPISVAIADQANPATLISGFKLPGIYSFTWANTSGCTDTVRITVVSSADDETIIPTIFTPNGDGKNDTFEIPGLENYPGSMLHVFNRWGNEVYRSENYLNNWDGSDLAEGTYFYVLDRKAPAGTLKSFKGWVFIKR</sequence>
<dbReference type="Pfam" id="PF01345">
    <property type="entry name" value="DUF11"/>
    <property type="match status" value="1"/>
</dbReference>
<dbReference type="EMBL" id="WVHS01000001">
    <property type="protein sequence ID" value="MXV14247.1"/>
    <property type="molecule type" value="Genomic_DNA"/>
</dbReference>
<dbReference type="RefSeq" id="WP_160905232.1">
    <property type="nucleotide sequence ID" value="NZ_WVHS01000001.1"/>
</dbReference>
<dbReference type="InterPro" id="IPR013783">
    <property type="entry name" value="Ig-like_fold"/>
</dbReference>
<keyword evidence="3" id="KW-1185">Reference proteome</keyword>